<accession>A0ABQ5YEF2</accession>
<comment type="caution">
    <text evidence="1">The sequence shown here is derived from an EMBL/GenBank/DDBJ whole genome shotgun (WGS) entry which is preliminary data.</text>
</comment>
<reference evidence="2" key="1">
    <citation type="journal article" date="2019" name="Int. J. Syst. Evol. Microbiol.">
        <title>The Global Catalogue of Microorganisms (GCM) 10K type strain sequencing project: providing services to taxonomists for standard genome sequencing and annotation.</title>
        <authorList>
            <consortium name="The Broad Institute Genomics Platform"/>
            <consortium name="The Broad Institute Genome Sequencing Center for Infectious Disease"/>
            <person name="Wu L."/>
            <person name="Ma J."/>
        </authorList>
    </citation>
    <scope>NUCLEOTIDE SEQUENCE [LARGE SCALE GENOMIC DNA]</scope>
    <source>
        <strain evidence="2">NBRC 110044</strain>
    </source>
</reference>
<name>A0ABQ5YEF2_9NEIS</name>
<organism evidence="1 2">
    <name type="scientific">Chitinimonas prasina</name>
    <dbReference type="NCBI Taxonomy" id="1434937"/>
    <lineage>
        <taxon>Bacteria</taxon>
        <taxon>Pseudomonadati</taxon>
        <taxon>Pseudomonadota</taxon>
        <taxon>Betaproteobacteria</taxon>
        <taxon>Neisseriales</taxon>
        <taxon>Chitinibacteraceae</taxon>
        <taxon>Chitinimonas</taxon>
    </lineage>
</organism>
<dbReference type="InterPro" id="IPR020027">
    <property type="entry name" value="Pseudamin_synth-assoc_MeTrfase"/>
</dbReference>
<evidence type="ECO:0000313" key="1">
    <source>
        <dbReference type="EMBL" id="GLR12926.1"/>
    </source>
</evidence>
<proteinExistence type="predicted"/>
<evidence type="ECO:0008006" key="3">
    <source>
        <dbReference type="Google" id="ProtNLM"/>
    </source>
</evidence>
<evidence type="ECO:0000313" key="2">
    <source>
        <dbReference type="Proteomes" id="UP001156706"/>
    </source>
</evidence>
<keyword evidence="2" id="KW-1185">Reference proteome</keyword>
<dbReference type="NCBIfam" id="TIGR03587">
    <property type="entry name" value="Pse_Me-ase"/>
    <property type="match status" value="1"/>
</dbReference>
<dbReference type="Gene3D" id="3.40.50.150">
    <property type="entry name" value="Vaccinia Virus protein VP39"/>
    <property type="match status" value="1"/>
</dbReference>
<dbReference type="EMBL" id="BSOG01000002">
    <property type="protein sequence ID" value="GLR12926.1"/>
    <property type="molecule type" value="Genomic_DNA"/>
</dbReference>
<dbReference type="InterPro" id="IPR029063">
    <property type="entry name" value="SAM-dependent_MTases_sf"/>
</dbReference>
<gene>
    <name evidence="1" type="ORF">GCM10007907_17160</name>
</gene>
<dbReference type="SUPFAM" id="SSF53335">
    <property type="entry name" value="S-adenosyl-L-methionine-dependent methyltransferases"/>
    <property type="match status" value="1"/>
</dbReference>
<protein>
    <recommendedName>
        <fullName evidence="3">Pseudaminic acid biosynthesis-associated methylase</fullName>
    </recommendedName>
</protein>
<sequence length="205" mass="23208">MRTPSEQEAFWQGDFGDDYVERNHGPALLASNLALFAKVLGRTGKVESLIEFGTNRGLNLQALRQLLPHCQLSGVELNAKAHAEVSQLGIADVWHGSLFDYPVSKQSDLALIKGVLIHLAPELLPIAYGKLYEASRRYILLVEYYNPSPVEISYRGHEGKLFKRDFAGEMLDRYPDLALVDYGFSYRRDPVFLGTDCTWFLLEKR</sequence>
<dbReference type="Proteomes" id="UP001156706">
    <property type="component" value="Unassembled WGS sequence"/>
</dbReference>
<dbReference type="RefSeq" id="WP_284196051.1">
    <property type="nucleotide sequence ID" value="NZ_BSOG01000002.1"/>
</dbReference>